<dbReference type="Gene3D" id="1.10.287.3510">
    <property type="match status" value="1"/>
</dbReference>
<dbReference type="Proteomes" id="UP000614200">
    <property type="component" value="Unassembled WGS sequence"/>
</dbReference>
<comment type="subcellular location">
    <subcellularLocation>
        <location evidence="1">Membrane</location>
        <topology evidence="1">Multi-pass membrane protein</topology>
    </subcellularLocation>
</comment>
<evidence type="ECO:0000313" key="7">
    <source>
        <dbReference type="EMBL" id="MBF4694144.1"/>
    </source>
</evidence>
<evidence type="ECO:0000256" key="5">
    <source>
        <dbReference type="ARBA" id="ARBA00023136"/>
    </source>
</evidence>
<name>A0ABR9ZX08_9FIRM</name>
<feature type="transmembrane region" description="Helical" evidence="6">
    <location>
        <begin position="79"/>
        <end position="103"/>
    </location>
</feature>
<dbReference type="RefSeq" id="WP_194702593.1">
    <property type="nucleotide sequence ID" value="NZ_JADKNH010000008.1"/>
</dbReference>
<proteinExistence type="inferred from homology"/>
<keyword evidence="5 6" id="KW-0472">Membrane</keyword>
<evidence type="ECO:0000256" key="4">
    <source>
        <dbReference type="ARBA" id="ARBA00022989"/>
    </source>
</evidence>
<reference evidence="7 8" key="1">
    <citation type="submission" date="2020-11" db="EMBL/GenBank/DDBJ databases">
        <title>Fusibacter basophilias sp. nov.</title>
        <authorList>
            <person name="Qiu D."/>
        </authorList>
    </citation>
    <scope>NUCLEOTIDE SEQUENCE [LARGE SCALE GENOMIC DNA]</scope>
    <source>
        <strain evidence="7 8">Q10-2</strain>
    </source>
</reference>
<sequence length="122" mass="13323">MTFEKLLDLINGENVSLALFMIGIYALASRRNIVKTIIALSIIQAAIILFFLSINNSEGRVPPIGHQLSVPVADPIPQALMITAIVVGISVTAVSLTMFISLYHKYGSTNWNKVKNKRGGLR</sequence>
<keyword evidence="4 6" id="KW-1133">Transmembrane helix</keyword>
<dbReference type="PANTHER" id="PTHR34583:SF3">
    <property type="entry name" value="MULTISUBUNIT SODIUM_HYDROGEN ANTIPORTER, MNHC SUBUNIT"/>
    <property type="match status" value="1"/>
</dbReference>
<accession>A0ABR9ZX08</accession>
<dbReference type="InterPro" id="IPR050601">
    <property type="entry name" value="CPA3_antiporter_subunitC"/>
</dbReference>
<evidence type="ECO:0000256" key="2">
    <source>
        <dbReference type="ARBA" id="ARBA00010388"/>
    </source>
</evidence>
<dbReference type="EMBL" id="JADKNH010000008">
    <property type="protein sequence ID" value="MBF4694144.1"/>
    <property type="molecule type" value="Genomic_DNA"/>
</dbReference>
<gene>
    <name evidence="7" type="ORF">ISU02_13565</name>
</gene>
<feature type="transmembrane region" description="Helical" evidence="6">
    <location>
        <begin position="6"/>
        <end position="27"/>
    </location>
</feature>
<evidence type="ECO:0000313" key="8">
    <source>
        <dbReference type="Proteomes" id="UP000614200"/>
    </source>
</evidence>
<comment type="similarity">
    <text evidence="2">Belongs to the CPA3 antiporters (TC 2.A.63) subunit C family.</text>
</comment>
<keyword evidence="3 6" id="KW-0812">Transmembrane</keyword>
<dbReference type="PANTHER" id="PTHR34583">
    <property type="entry name" value="ANTIPORTER SUBUNIT MNHC2-RELATED"/>
    <property type="match status" value="1"/>
</dbReference>
<organism evidence="7 8">
    <name type="scientific">Fusibacter ferrireducens</name>
    <dbReference type="NCBI Taxonomy" id="2785058"/>
    <lineage>
        <taxon>Bacteria</taxon>
        <taxon>Bacillati</taxon>
        <taxon>Bacillota</taxon>
        <taxon>Clostridia</taxon>
        <taxon>Eubacteriales</taxon>
        <taxon>Eubacteriales Family XII. Incertae Sedis</taxon>
        <taxon>Fusibacter</taxon>
    </lineage>
</organism>
<evidence type="ECO:0000256" key="1">
    <source>
        <dbReference type="ARBA" id="ARBA00004141"/>
    </source>
</evidence>
<feature type="transmembrane region" description="Helical" evidence="6">
    <location>
        <begin position="34"/>
        <end position="54"/>
    </location>
</feature>
<comment type="caution">
    <text evidence="7">The sequence shown here is derived from an EMBL/GenBank/DDBJ whole genome shotgun (WGS) entry which is preliminary data.</text>
</comment>
<evidence type="ECO:0000256" key="3">
    <source>
        <dbReference type="ARBA" id="ARBA00022692"/>
    </source>
</evidence>
<dbReference type="Pfam" id="PF00420">
    <property type="entry name" value="Oxidored_q2"/>
    <property type="match status" value="1"/>
</dbReference>
<protein>
    <submittedName>
        <fullName evidence="7">Cation:proton antiporter subunit C</fullName>
    </submittedName>
</protein>
<dbReference type="InterPro" id="IPR039428">
    <property type="entry name" value="NUOK/Mnh_C1-like"/>
</dbReference>
<keyword evidence="8" id="KW-1185">Reference proteome</keyword>
<evidence type="ECO:0000256" key="6">
    <source>
        <dbReference type="SAM" id="Phobius"/>
    </source>
</evidence>